<dbReference type="AlphaFoldDB" id="A0A2R4SX64"/>
<dbReference type="EMBL" id="CP026304">
    <property type="protein sequence ID" value="AVZ71458.1"/>
    <property type="molecule type" value="Genomic_DNA"/>
</dbReference>
<proteinExistence type="predicted"/>
<feature type="compositionally biased region" description="Low complexity" evidence="1">
    <location>
        <begin position="157"/>
        <end position="180"/>
    </location>
</feature>
<name>A0A2R4SX64_9ACTN</name>
<evidence type="ECO:0000256" key="1">
    <source>
        <dbReference type="SAM" id="MobiDB-lite"/>
    </source>
</evidence>
<feature type="region of interest" description="Disordered" evidence="1">
    <location>
        <begin position="41"/>
        <end position="238"/>
    </location>
</feature>
<reference evidence="2 3" key="1">
    <citation type="submission" date="2018-01" db="EMBL/GenBank/DDBJ databases">
        <title>Complete genome sequence of Streptomyces lunaelactis MM109T, a Ferroverdin A producer isolated from cave moonmilk deposits.</title>
        <authorList>
            <person name="Naome A."/>
            <person name="Martinet L."/>
            <person name="Maciejewska M."/>
            <person name="Anderssen S."/>
            <person name="Adam D."/>
            <person name="Tenconi E."/>
            <person name="Deflandre B."/>
            <person name="Arguelles-Arias A."/>
            <person name="Calusinska M."/>
            <person name="Copieters W."/>
            <person name="Karim L."/>
            <person name="Hanikenne M."/>
            <person name="Baurain D."/>
            <person name="van Wezel G."/>
            <person name="Smargiasso N."/>
            <person name="de Pauw E."/>
            <person name="Delfosse P."/>
            <person name="Rigali S."/>
        </authorList>
    </citation>
    <scope>NUCLEOTIDE SEQUENCE [LARGE SCALE GENOMIC DNA]</scope>
    <source>
        <strain evidence="2 3">MM109</strain>
    </source>
</reference>
<keyword evidence="3" id="KW-1185">Reference proteome</keyword>
<feature type="compositionally biased region" description="Low complexity" evidence="1">
    <location>
        <begin position="118"/>
        <end position="150"/>
    </location>
</feature>
<dbReference type="Proteomes" id="UP000244201">
    <property type="component" value="Chromosome"/>
</dbReference>
<sequence>MPDYFDRLLARYTPVSATGGAGGAARVRPRLPGPFERVEALRSAPQEPDAPAALIPSAPAFGPAESVRHEREVRTDRHTVLRTEAARPGEPERPAVRAVPRTEPLLRPVAPASPGPRPAAADTSRSARRAAPAASDVPLDLPASAARAAAPAPPAAAAPARPRSADTATARGAALSGAGRRAPRPAERVVHVQIGRLEVSAAPPPGANRPATGRPDHTGRRAPALTLDDYLSRGEKRD</sequence>
<dbReference type="GeneID" id="55654393"/>
<dbReference type="OrthoDB" id="3681682at2"/>
<protein>
    <submittedName>
        <fullName evidence="2">Uncharacterized protein</fullName>
    </submittedName>
</protein>
<dbReference type="RefSeq" id="WP_108147149.1">
    <property type="nucleotide sequence ID" value="NZ_CP026304.1"/>
</dbReference>
<feature type="compositionally biased region" description="Basic and acidic residues" evidence="1">
    <location>
        <begin position="66"/>
        <end position="95"/>
    </location>
</feature>
<gene>
    <name evidence="2" type="ORF">SLUN_03815</name>
</gene>
<evidence type="ECO:0000313" key="3">
    <source>
        <dbReference type="Proteomes" id="UP000244201"/>
    </source>
</evidence>
<evidence type="ECO:0000313" key="2">
    <source>
        <dbReference type="EMBL" id="AVZ71458.1"/>
    </source>
</evidence>
<dbReference type="KEGG" id="slk:SLUN_03815"/>
<accession>A0A2R4SX64</accession>
<organism evidence="2 3">
    <name type="scientific">Streptomyces lunaelactis</name>
    <dbReference type="NCBI Taxonomy" id="1535768"/>
    <lineage>
        <taxon>Bacteria</taxon>
        <taxon>Bacillati</taxon>
        <taxon>Actinomycetota</taxon>
        <taxon>Actinomycetes</taxon>
        <taxon>Kitasatosporales</taxon>
        <taxon>Streptomycetaceae</taxon>
        <taxon>Streptomyces</taxon>
    </lineage>
</organism>